<gene>
    <name evidence="3" type="primary">hda</name>
    <name evidence="3" type="ORF">EYC98_19105</name>
</gene>
<dbReference type="Gene3D" id="3.40.50.300">
    <property type="entry name" value="P-loop containing nucleotide triphosphate hydrolases"/>
    <property type="match status" value="1"/>
</dbReference>
<dbReference type="NCBIfam" id="TIGR03420">
    <property type="entry name" value="DnaA_homol_Hda"/>
    <property type="match status" value="1"/>
</dbReference>
<evidence type="ECO:0000313" key="4">
    <source>
        <dbReference type="Proteomes" id="UP001143362"/>
    </source>
</evidence>
<feature type="domain" description="Chromosomal replication initiator protein DnaA ATPAse" evidence="1">
    <location>
        <begin position="47"/>
        <end position="159"/>
    </location>
</feature>
<feature type="domain" description="Hda lid" evidence="2">
    <location>
        <begin position="166"/>
        <end position="230"/>
    </location>
</feature>
<dbReference type="InterPro" id="IPR055199">
    <property type="entry name" value="Hda_lid"/>
</dbReference>
<accession>A0ABT3TKX0</accession>
<proteinExistence type="predicted"/>
<comment type="caution">
    <text evidence="3">The sequence shown here is derived from an EMBL/GenBank/DDBJ whole genome shotgun (WGS) entry which is preliminary data.</text>
</comment>
<evidence type="ECO:0000259" key="2">
    <source>
        <dbReference type="Pfam" id="PF22688"/>
    </source>
</evidence>
<evidence type="ECO:0000313" key="3">
    <source>
        <dbReference type="EMBL" id="MCX2982976.1"/>
    </source>
</evidence>
<dbReference type="SUPFAM" id="SSF52540">
    <property type="entry name" value="P-loop containing nucleoside triphosphate hydrolases"/>
    <property type="match status" value="1"/>
</dbReference>
<dbReference type="RefSeq" id="WP_279247008.1">
    <property type="nucleotide sequence ID" value="NZ_SHNN01000005.1"/>
</dbReference>
<dbReference type="PANTHER" id="PTHR30050:SF5">
    <property type="entry name" value="DNAA REGULATORY INACTIVATOR HDA"/>
    <property type="match status" value="1"/>
</dbReference>
<dbReference type="Proteomes" id="UP001143362">
    <property type="component" value="Unassembled WGS sequence"/>
</dbReference>
<protein>
    <submittedName>
        <fullName evidence="3">DnaA regulatory inactivator Hda</fullName>
    </submittedName>
</protein>
<keyword evidence="4" id="KW-1185">Reference proteome</keyword>
<dbReference type="PANTHER" id="PTHR30050">
    <property type="entry name" value="CHROMOSOMAL REPLICATION INITIATOR PROTEIN DNAA"/>
    <property type="match status" value="1"/>
</dbReference>
<dbReference type="InterPro" id="IPR017788">
    <property type="entry name" value="Hda"/>
</dbReference>
<name>A0ABT3TKX0_9GAMM</name>
<dbReference type="InterPro" id="IPR027417">
    <property type="entry name" value="P-loop_NTPase"/>
</dbReference>
<dbReference type="InterPro" id="IPR013317">
    <property type="entry name" value="DnaA_dom"/>
</dbReference>
<evidence type="ECO:0000259" key="1">
    <source>
        <dbReference type="Pfam" id="PF00308"/>
    </source>
</evidence>
<sequence>MTIPAQLTLGVGLRDDATLNNFLFREELSPLSGVLRALSTAVGEPLVYLHGMPGSGRSHLLQAVCREFAAGQALYLPLNQFVEADAESILQDVEQMALLCLDDFEAIGGDSQWEEALFHAFNRMREQNCSLLISAQCPPRGLPLVLEDLRSRLGWGVTLHLPQPDDAEKLAILQFRAQRRGLQLSADVAQYVMARAPRSLDSLIQVLDQLDHASLAQQRALSIPFVKQTLGW</sequence>
<dbReference type="Pfam" id="PF00308">
    <property type="entry name" value="Bac_DnaA"/>
    <property type="match status" value="1"/>
</dbReference>
<dbReference type="EMBL" id="SHNN01000005">
    <property type="protein sequence ID" value="MCX2982976.1"/>
    <property type="molecule type" value="Genomic_DNA"/>
</dbReference>
<reference evidence="3" key="1">
    <citation type="submission" date="2019-02" db="EMBL/GenBank/DDBJ databases">
        <authorList>
            <person name="Li S.-H."/>
        </authorList>
    </citation>
    <scope>NUCLEOTIDE SEQUENCE</scope>
    <source>
        <strain evidence="3">IMCC14734</strain>
    </source>
</reference>
<dbReference type="Gene3D" id="1.10.8.60">
    <property type="match status" value="1"/>
</dbReference>
<dbReference type="Pfam" id="PF22688">
    <property type="entry name" value="Hda_lid"/>
    <property type="match status" value="1"/>
</dbReference>
<organism evidence="3 4">
    <name type="scientific">Candidatus Litorirhabdus singularis</name>
    <dbReference type="NCBI Taxonomy" id="2518993"/>
    <lineage>
        <taxon>Bacteria</taxon>
        <taxon>Pseudomonadati</taxon>
        <taxon>Pseudomonadota</taxon>
        <taxon>Gammaproteobacteria</taxon>
        <taxon>Cellvibrionales</taxon>
        <taxon>Halieaceae</taxon>
        <taxon>Candidatus Litorirhabdus</taxon>
    </lineage>
</organism>